<evidence type="ECO:0000313" key="1">
    <source>
        <dbReference type="EMBL" id="EOP82979.1"/>
    </source>
</evidence>
<dbReference type="Proteomes" id="UP000014009">
    <property type="component" value="Unassembled WGS sequence"/>
</dbReference>
<name>A0A9W5VJJ3_BACCE</name>
<dbReference type="AlphaFoldDB" id="A0A9W5VJJ3"/>
<evidence type="ECO:0000313" key="2">
    <source>
        <dbReference type="Proteomes" id="UP000014009"/>
    </source>
</evidence>
<organism evidence="1 2">
    <name type="scientific">Bacillus cereus HuB4-4</name>
    <dbReference type="NCBI Taxonomy" id="1053211"/>
    <lineage>
        <taxon>Bacteria</taxon>
        <taxon>Bacillati</taxon>
        <taxon>Bacillota</taxon>
        <taxon>Bacilli</taxon>
        <taxon>Bacillales</taxon>
        <taxon>Bacillaceae</taxon>
        <taxon>Bacillus</taxon>
        <taxon>Bacillus cereus group</taxon>
    </lineage>
</organism>
<dbReference type="EMBL" id="AHEF01000083">
    <property type="protein sequence ID" value="EOP82979.1"/>
    <property type="molecule type" value="Genomic_DNA"/>
</dbReference>
<protein>
    <submittedName>
        <fullName evidence="1">Uncharacterized protein</fullName>
    </submittedName>
</protein>
<gene>
    <name evidence="1" type="ORF">IGM_05174</name>
</gene>
<accession>A0A9W5VJJ3</accession>
<comment type="caution">
    <text evidence="1">The sequence shown here is derived from an EMBL/GenBank/DDBJ whole genome shotgun (WGS) entry which is preliminary data.</text>
</comment>
<sequence length="90" mass="10791">MELATINVDLNQKQLRDYIQKKIDENIHQTFLAIDINKMAELTCMSKSGLELDILQDPRVKQFERRKPGGKRYWFYEPTMEAIKQIMNEW</sequence>
<proteinExistence type="predicted"/>
<dbReference type="RefSeq" id="WP_016099030.1">
    <property type="nucleotide sequence ID" value="NZ_KB976537.1"/>
</dbReference>
<reference evidence="1 2" key="1">
    <citation type="submission" date="2012-12" db="EMBL/GenBank/DDBJ databases">
        <title>The Genome Sequence of Bacillus cereus HuB4-4.</title>
        <authorList>
            <consortium name="The Broad Institute Genome Sequencing Platform"/>
            <consortium name="The Broad Institute Genome Sequencing Center for Infectious Disease"/>
            <person name="Feldgarden M."/>
            <person name="Van der Auwera G.A."/>
            <person name="Mahillon J."/>
            <person name="Duprez V."/>
            <person name="Timmery S."/>
            <person name="Mattelet C."/>
            <person name="Dierick K."/>
            <person name="Sun M."/>
            <person name="Yu Z."/>
            <person name="Zhu L."/>
            <person name="Hu X."/>
            <person name="Shank E.B."/>
            <person name="Swiecicka I."/>
            <person name="Hansen B.M."/>
            <person name="Andrup L."/>
            <person name="Walker B."/>
            <person name="Young S.K."/>
            <person name="Zeng Q."/>
            <person name="Gargeya S."/>
            <person name="Fitzgerald M."/>
            <person name="Haas B."/>
            <person name="Abouelleil A."/>
            <person name="Alvarado L."/>
            <person name="Arachchi H.M."/>
            <person name="Berlin A.M."/>
            <person name="Chapman S.B."/>
            <person name="Dewar J."/>
            <person name="Goldberg J."/>
            <person name="Griggs A."/>
            <person name="Gujja S."/>
            <person name="Hansen M."/>
            <person name="Howarth C."/>
            <person name="Imamovic A."/>
            <person name="Larimer J."/>
            <person name="McCowan C."/>
            <person name="Murphy C."/>
            <person name="Neiman D."/>
            <person name="Pearson M."/>
            <person name="Priest M."/>
            <person name="Roberts A."/>
            <person name="Saif S."/>
            <person name="Shea T."/>
            <person name="Sisk P."/>
            <person name="Sykes S."/>
            <person name="Wortman J."/>
            <person name="Nusbaum C."/>
            <person name="Birren B."/>
        </authorList>
    </citation>
    <scope>NUCLEOTIDE SEQUENCE [LARGE SCALE GENOMIC DNA]</scope>
    <source>
        <strain evidence="1 2">HuB4-4</strain>
    </source>
</reference>